<keyword evidence="2" id="KW-1185">Reference proteome</keyword>
<feature type="non-terminal residue" evidence="1">
    <location>
        <position position="62"/>
    </location>
</feature>
<proteinExistence type="predicted"/>
<gene>
    <name evidence="1" type="ORF">DHETER_LOCUS7237</name>
</gene>
<protein>
    <submittedName>
        <fullName evidence="1">7633_t:CDS:1</fullName>
    </submittedName>
</protein>
<evidence type="ECO:0000313" key="2">
    <source>
        <dbReference type="Proteomes" id="UP000789702"/>
    </source>
</evidence>
<dbReference type="Proteomes" id="UP000789702">
    <property type="component" value="Unassembled WGS sequence"/>
</dbReference>
<organism evidence="1 2">
    <name type="scientific">Dentiscutata heterogama</name>
    <dbReference type="NCBI Taxonomy" id="1316150"/>
    <lineage>
        <taxon>Eukaryota</taxon>
        <taxon>Fungi</taxon>
        <taxon>Fungi incertae sedis</taxon>
        <taxon>Mucoromycota</taxon>
        <taxon>Glomeromycotina</taxon>
        <taxon>Glomeromycetes</taxon>
        <taxon>Diversisporales</taxon>
        <taxon>Gigasporaceae</taxon>
        <taxon>Dentiscutata</taxon>
    </lineage>
</organism>
<sequence>MLEQENISNSSSENEFSNIGTLENIKLKKEEKFWWYHDNENMNYQRSLIFIDNKEHIVDYLQ</sequence>
<accession>A0ACA9MP37</accession>
<evidence type="ECO:0000313" key="1">
    <source>
        <dbReference type="EMBL" id="CAG8600692.1"/>
    </source>
</evidence>
<comment type="caution">
    <text evidence="1">The sequence shown here is derived from an EMBL/GenBank/DDBJ whole genome shotgun (WGS) entry which is preliminary data.</text>
</comment>
<dbReference type="EMBL" id="CAJVPU010009969">
    <property type="protein sequence ID" value="CAG8600692.1"/>
    <property type="molecule type" value="Genomic_DNA"/>
</dbReference>
<reference evidence="1" key="1">
    <citation type="submission" date="2021-06" db="EMBL/GenBank/DDBJ databases">
        <authorList>
            <person name="Kallberg Y."/>
            <person name="Tangrot J."/>
            <person name="Rosling A."/>
        </authorList>
    </citation>
    <scope>NUCLEOTIDE SEQUENCE</scope>
    <source>
        <strain evidence="1">IL203A</strain>
    </source>
</reference>
<name>A0ACA9MP37_9GLOM</name>